<feature type="compositionally biased region" description="Polar residues" evidence="1">
    <location>
        <begin position="1"/>
        <end position="16"/>
    </location>
</feature>
<evidence type="ECO:0000313" key="3">
    <source>
        <dbReference type="EMBL" id="KAF2865852.1"/>
    </source>
</evidence>
<dbReference type="InterPro" id="IPR038883">
    <property type="entry name" value="AN11006-like"/>
</dbReference>
<gene>
    <name evidence="3" type="ORF">BDV95DRAFT_612102</name>
</gene>
<dbReference type="PANTHER" id="PTHR42085:SF2">
    <property type="entry name" value="F-BOX DOMAIN-CONTAINING PROTEIN"/>
    <property type="match status" value="1"/>
</dbReference>
<feature type="region of interest" description="Disordered" evidence="1">
    <location>
        <begin position="1"/>
        <end position="70"/>
    </location>
</feature>
<dbReference type="EMBL" id="JAADJZ010000030">
    <property type="protein sequence ID" value="KAF2865852.1"/>
    <property type="molecule type" value="Genomic_DNA"/>
</dbReference>
<evidence type="ECO:0000256" key="1">
    <source>
        <dbReference type="SAM" id="MobiDB-lite"/>
    </source>
</evidence>
<sequence>MTSATTRSNPSATNLVHRNRRATIPASVEASAADRVTQPSLITTAEPPSHPSPPSPPDGSPPNHSTLTADTMADAKPFPFLKLPAELRCQIYEILLTNNRDPNDRVLLANDLKRRCESRKLLLDCKVSCLSSTARRVKKELPRNYQFMNRTEATKTRLDKPLGPSTPLLSVEILRTCREVYQEARHVMYTMNTFSSWSE</sequence>
<dbReference type="AlphaFoldDB" id="A0A7C8I1V5"/>
<dbReference type="PANTHER" id="PTHR42085">
    <property type="entry name" value="F-BOX DOMAIN-CONTAINING PROTEIN"/>
    <property type="match status" value="1"/>
</dbReference>
<comment type="caution">
    <text evidence="3">The sequence shown here is derived from an EMBL/GenBank/DDBJ whole genome shotgun (WGS) entry which is preliminary data.</text>
</comment>
<feature type="compositionally biased region" description="Pro residues" evidence="1">
    <location>
        <begin position="48"/>
        <end position="60"/>
    </location>
</feature>
<organism evidence="3 4">
    <name type="scientific">Massariosphaeria phaeospora</name>
    <dbReference type="NCBI Taxonomy" id="100035"/>
    <lineage>
        <taxon>Eukaryota</taxon>
        <taxon>Fungi</taxon>
        <taxon>Dikarya</taxon>
        <taxon>Ascomycota</taxon>
        <taxon>Pezizomycotina</taxon>
        <taxon>Dothideomycetes</taxon>
        <taxon>Pleosporomycetidae</taxon>
        <taxon>Pleosporales</taxon>
        <taxon>Pleosporales incertae sedis</taxon>
        <taxon>Massariosphaeria</taxon>
    </lineage>
</organism>
<reference evidence="3 4" key="1">
    <citation type="submission" date="2020-01" db="EMBL/GenBank/DDBJ databases">
        <authorList>
            <consortium name="DOE Joint Genome Institute"/>
            <person name="Haridas S."/>
            <person name="Albert R."/>
            <person name="Binder M."/>
            <person name="Bloem J."/>
            <person name="Labutti K."/>
            <person name="Salamov A."/>
            <person name="Andreopoulos B."/>
            <person name="Baker S.E."/>
            <person name="Barry K."/>
            <person name="Bills G."/>
            <person name="Bluhm B.H."/>
            <person name="Cannon C."/>
            <person name="Castanera R."/>
            <person name="Culley D.E."/>
            <person name="Daum C."/>
            <person name="Ezra D."/>
            <person name="Gonzalez J.B."/>
            <person name="Henrissat B."/>
            <person name="Kuo A."/>
            <person name="Liang C."/>
            <person name="Lipzen A."/>
            <person name="Lutzoni F."/>
            <person name="Magnuson J."/>
            <person name="Mondo S."/>
            <person name="Nolan M."/>
            <person name="Ohm R."/>
            <person name="Pangilinan J."/>
            <person name="Park H.-J.H."/>
            <person name="Ramirez L."/>
            <person name="Alfaro M."/>
            <person name="Sun H."/>
            <person name="Tritt A."/>
            <person name="Yoshinaga Y."/>
            <person name="Zwiers L.-H.L."/>
            <person name="Turgeon B.G."/>
            <person name="Goodwin S.B."/>
            <person name="Spatafora J.W."/>
            <person name="Crous P.W."/>
            <person name="Grigoriev I.V."/>
        </authorList>
    </citation>
    <scope>NUCLEOTIDE SEQUENCE [LARGE SCALE GENOMIC DNA]</scope>
    <source>
        <strain evidence="3 4">CBS 611.86</strain>
    </source>
</reference>
<evidence type="ECO:0000313" key="4">
    <source>
        <dbReference type="Proteomes" id="UP000481861"/>
    </source>
</evidence>
<dbReference type="Proteomes" id="UP000481861">
    <property type="component" value="Unassembled WGS sequence"/>
</dbReference>
<name>A0A7C8I1V5_9PLEO</name>
<accession>A0A7C8I1V5</accession>
<keyword evidence="4" id="KW-1185">Reference proteome</keyword>
<dbReference type="InterPro" id="IPR056632">
    <property type="entry name" value="DUF7730"/>
</dbReference>
<evidence type="ECO:0000259" key="2">
    <source>
        <dbReference type="Pfam" id="PF24864"/>
    </source>
</evidence>
<feature type="domain" description="DUF7730" evidence="2">
    <location>
        <begin position="80"/>
        <end position="195"/>
    </location>
</feature>
<dbReference type="OrthoDB" id="3797964at2759"/>
<protein>
    <recommendedName>
        <fullName evidence="2">DUF7730 domain-containing protein</fullName>
    </recommendedName>
</protein>
<proteinExistence type="predicted"/>
<dbReference type="Pfam" id="PF24864">
    <property type="entry name" value="DUF7730"/>
    <property type="match status" value="1"/>
</dbReference>